<comment type="similarity">
    <text evidence="7">Belongs to the class I-like SAM-binding methyltransferase superfamily. rRNA adenine N(6)-methyltransferase family. RsmA subfamily.</text>
</comment>
<keyword evidence="3 7" id="KW-0489">Methyltransferase</keyword>
<organism evidence="10 11">
    <name type="scientific">Helicobacter mustelae (strain ATCC 43772 / CCUG 25715 / CIP 103759 / LMG 18044 / NCTC 12198 / R85-136P)</name>
    <name type="common">Campylobacter mustelae</name>
    <dbReference type="NCBI Taxonomy" id="679897"/>
    <lineage>
        <taxon>Bacteria</taxon>
        <taxon>Pseudomonadati</taxon>
        <taxon>Campylobacterota</taxon>
        <taxon>Epsilonproteobacteria</taxon>
        <taxon>Campylobacterales</taxon>
        <taxon>Helicobacteraceae</taxon>
        <taxon>Helicobacter</taxon>
    </lineage>
</organism>
<dbReference type="STRING" id="679897.HMU00380"/>
<evidence type="ECO:0000256" key="4">
    <source>
        <dbReference type="ARBA" id="ARBA00022679"/>
    </source>
</evidence>
<accession>D3UFN1</accession>
<keyword evidence="6 7" id="KW-0694">RNA-binding</keyword>
<dbReference type="HOGENOM" id="CLU_041220_0_2_7"/>
<feature type="binding site" evidence="7 8">
    <location>
        <position position="40"/>
    </location>
    <ligand>
        <name>S-adenosyl-L-methionine</name>
        <dbReference type="ChEBI" id="CHEBI:59789"/>
    </ligand>
</feature>
<feature type="binding site" evidence="7 8">
    <location>
        <position position="109"/>
    </location>
    <ligand>
        <name>S-adenosyl-L-methionine</name>
        <dbReference type="ChEBI" id="CHEBI:59789"/>
    </ligand>
</feature>
<feature type="binding site" evidence="7 8">
    <location>
        <position position="14"/>
    </location>
    <ligand>
        <name>S-adenosyl-L-methionine</name>
        <dbReference type="ChEBI" id="CHEBI:59789"/>
    </ligand>
</feature>
<dbReference type="AlphaFoldDB" id="D3UFN1"/>
<evidence type="ECO:0000256" key="8">
    <source>
        <dbReference type="PROSITE-ProRule" id="PRU01026"/>
    </source>
</evidence>
<dbReference type="Proteomes" id="UP000001522">
    <property type="component" value="Chromosome"/>
</dbReference>
<name>D3UFN1_HELM1</name>
<dbReference type="EMBL" id="FN555004">
    <property type="protein sequence ID" value="CBG39302.1"/>
    <property type="molecule type" value="Genomic_DNA"/>
</dbReference>
<evidence type="ECO:0000256" key="1">
    <source>
        <dbReference type="ARBA" id="ARBA00022490"/>
    </source>
</evidence>
<evidence type="ECO:0000313" key="11">
    <source>
        <dbReference type="Proteomes" id="UP000001522"/>
    </source>
</evidence>
<dbReference type="Pfam" id="PF00398">
    <property type="entry name" value="RrnaAD"/>
    <property type="match status" value="1"/>
</dbReference>
<reference evidence="10 11" key="1">
    <citation type="journal article" date="2010" name="BMC Genomics">
        <title>Comparative genomics and proteomics of Helicobacter mustelae, an ulcerogenic and carcinogenic gastric pathogen.</title>
        <authorList>
            <person name="O'Toole P.W."/>
            <person name="Snelling W.J."/>
            <person name="Canchaya C."/>
            <person name="Forde B.M."/>
            <person name="Hardie K.R."/>
            <person name="Josenhans C."/>
            <person name="Graham R.L.J."/>
            <person name="McMullan G."/>
            <person name="Parkhill J."/>
            <person name="Belda E."/>
            <person name="Bentley S.D."/>
        </authorList>
    </citation>
    <scope>NUCLEOTIDE SEQUENCE [LARGE SCALE GENOMIC DNA]</scope>
    <source>
        <strain evidence="11">ATCC 43772 / LMG 18044 / NCTC 12198 / 12198</strain>
    </source>
</reference>
<dbReference type="GO" id="GO:0005829">
    <property type="term" value="C:cytosol"/>
    <property type="evidence" value="ECO:0007669"/>
    <property type="project" value="TreeGrafter"/>
</dbReference>
<dbReference type="PROSITE" id="PS01131">
    <property type="entry name" value="RRNA_A_DIMETH"/>
    <property type="match status" value="1"/>
</dbReference>
<dbReference type="PROSITE" id="PS51689">
    <property type="entry name" value="SAM_RNA_A_N6_MT"/>
    <property type="match status" value="1"/>
</dbReference>
<dbReference type="CDD" id="cd02440">
    <property type="entry name" value="AdoMet_MTases"/>
    <property type="match status" value="1"/>
</dbReference>
<feature type="domain" description="Ribosomal RNA adenine methylase transferase N-terminal" evidence="9">
    <location>
        <begin position="23"/>
        <end position="193"/>
    </location>
</feature>
<dbReference type="InterPro" id="IPR029063">
    <property type="entry name" value="SAM-dependent_MTases_sf"/>
</dbReference>
<dbReference type="GO" id="GO:0052908">
    <property type="term" value="F:16S rRNA (adenine(1518)-N(6)/adenine(1519)-N(6))-dimethyltransferase activity"/>
    <property type="evidence" value="ECO:0007669"/>
    <property type="project" value="UniProtKB-EC"/>
</dbReference>
<dbReference type="HAMAP" id="MF_00607">
    <property type="entry name" value="16SrRNA_methyltr_A"/>
    <property type="match status" value="1"/>
</dbReference>
<gene>
    <name evidence="7" type="primary">rsmA</name>
    <name evidence="7 10" type="synonym">ksgA</name>
    <name evidence="10" type="ordered locus">HMU00380</name>
</gene>
<feature type="binding site" evidence="7 8">
    <location>
        <position position="12"/>
    </location>
    <ligand>
        <name>S-adenosyl-L-methionine</name>
        <dbReference type="ChEBI" id="CHEBI:59789"/>
    </ligand>
</feature>
<dbReference type="SUPFAM" id="SSF53335">
    <property type="entry name" value="S-adenosyl-L-methionine-dependent methyltransferases"/>
    <property type="match status" value="1"/>
</dbReference>
<evidence type="ECO:0000256" key="2">
    <source>
        <dbReference type="ARBA" id="ARBA00022552"/>
    </source>
</evidence>
<dbReference type="InterPro" id="IPR001737">
    <property type="entry name" value="KsgA/Erm"/>
</dbReference>
<evidence type="ECO:0000256" key="6">
    <source>
        <dbReference type="ARBA" id="ARBA00022884"/>
    </source>
</evidence>
<dbReference type="PANTHER" id="PTHR11727">
    <property type="entry name" value="DIMETHYLADENOSINE TRANSFERASE"/>
    <property type="match status" value="1"/>
</dbReference>
<evidence type="ECO:0000256" key="5">
    <source>
        <dbReference type="ARBA" id="ARBA00022691"/>
    </source>
</evidence>
<evidence type="ECO:0000256" key="7">
    <source>
        <dbReference type="HAMAP-Rule" id="MF_00607"/>
    </source>
</evidence>
<evidence type="ECO:0000256" key="3">
    <source>
        <dbReference type="ARBA" id="ARBA00022603"/>
    </source>
</evidence>
<comment type="subcellular location">
    <subcellularLocation>
        <location evidence="7">Cytoplasm</location>
    </subcellularLocation>
</comment>
<comment type="function">
    <text evidence="7">Specifically dimethylates two adjacent adenosines (A1518 and A1519) in the loop of a conserved hairpin near the 3'-end of 16S rRNA in the 30S particle. May play a critical role in biogenesis of 30S subunits.</text>
</comment>
<keyword evidence="11" id="KW-1185">Reference proteome</keyword>
<dbReference type="PANTHER" id="PTHR11727:SF7">
    <property type="entry name" value="DIMETHYLADENOSINE TRANSFERASE-RELATED"/>
    <property type="match status" value="1"/>
</dbReference>
<keyword evidence="4 7" id="KW-0808">Transferase</keyword>
<dbReference type="eggNOG" id="COG0030">
    <property type="taxonomic scope" value="Bacteria"/>
</dbReference>
<feature type="binding site" evidence="7 8">
    <location>
        <position position="88"/>
    </location>
    <ligand>
        <name>S-adenosyl-L-methionine</name>
        <dbReference type="ChEBI" id="CHEBI:59789"/>
    </ligand>
</feature>
<dbReference type="Gene3D" id="1.10.8.100">
    <property type="entry name" value="Ribosomal RNA adenine dimethylase-like, domain 2"/>
    <property type="match status" value="1"/>
</dbReference>
<evidence type="ECO:0000313" key="10">
    <source>
        <dbReference type="EMBL" id="CBG39302.1"/>
    </source>
</evidence>
<dbReference type="EC" id="2.1.1.182" evidence="7"/>
<dbReference type="InterPro" id="IPR011530">
    <property type="entry name" value="rRNA_adenine_dimethylase"/>
</dbReference>
<sequence length="260" mass="29841">MGYQAKKKFGQNFLKDKDCIHKIIQSIPNIHTDEQIVEIGAGLGDLSDELLKLYPIKAYEIDSDLCSLLRKKYHSALDSARLKLIHQDVLDLPNSKGWLHQEPYVLVSNLPYYVATHIILKILKDPLCQGFVVMTQKEVAQRFCAKSGESHFCALSILTQTFGQVSYLFDVPAIAFEPVPRVTSAVFSFKKNIAMIDEDFENMLKIAFCAPRKKLLKNLATHYDKTVLQKVFMELRIPLDVRAHQLENSNYHQIFEKIRK</sequence>
<dbReference type="InterPro" id="IPR023165">
    <property type="entry name" value="rRNA_Ade_diMease-like_C"/>
</dbReference>
<keyword evidence="1 7" id="KW-0963">Cytoplasm</keyword>
<dbReference type="InterPro" id="IPR020596">
    <property type="entry name" value="rRNA_Ade_Mease_Trfase_CS"/>
</dbReference>
<dbReference type="InterPro" id="IPR020598">
    <property type="entry name" value="rRNA_Ade_methylase_Trfase_N"/>
</dbReference>
<dbReference type="NCBIfam" id="TIGR00755">
    <property type="entry name" value="ksgA"/>
    <property type="match status" value="1"/>
</dbReference>
<comment type="catalytic activity">
    <reaction evidence="7">
        <text>adenosine(1518)/adenosine(1519) in 16S rRNA + 4 S-adenosyl-L-methionine = N(6)-dimethyladenosine(1518)/N(6)-dimethyladenosine(1519) in 16S rRNA + 4 S-adenosyl-L-homocysteine + 4 H(+)</text>
        <dbReference type="Rhea" id="RHEA:19609"/>
        <dbReference type="Rhea" id="RHEA-COMP:10232"/>
        <dbReference type="Rhea" id="RHEA-COMP:10233"/>
        <dbReference type="ChEBI" id="CHEBI:15378"/>
        <dbReference type="ChEBI" id="CHEBI:57856"/>
        <dbReference type="ChEBI" id="CHEBI:59789"/>
        <dbReference type="ChEBI" id="CHEBI:74411"/>
        <dbReference type="ChEBI" id="CHEBI:74493"/>
        <dbReference type="EC" id="2.1.1.182"/>
    </reaction>
</comment>
<dbReference type="SMART" id="SM00650">
    <property type="entry name" value="rADc"/>
    <property type="match status" value="1"/>
</dbReference>
<feature type="binding site" evidence="7 8">
    <location>
        <position position="60"/>
    </location>
    <ligand>
        <name>S-adenosyl-L-methionine</name>
        <dbReference type="ChEBI" id="CHEBI:59789"/>
    </ligand>
</feature>
<keyword evidence="2 7" id="KW-0698">rRNA processing</keyword>
<protein>
    <recommendedName>
        <fullName evidence="7">Ribosomal RNA small subunit methyltransferase A</fullName>
        <ecNumber evidence="7">2.1.1.182</ecNumber>
    </recommendedName>
    <alternativeName>
        <fullName evidence="7">16S rRNA (adenine(1518)-N(6)/adenine(1519)-N(6))-dimethyltransferase</fullName>
    </alternativeName>
    <alternativeName>
        <fullName evidence="7">16S rRNA dimethyladenosine transferase</fullName>
    </alternativeName>
    <alternativeName>
        <fullName evidence="7">16S rRNA dimethylase</fullName>
    </alternativeName>
    <alternativeName>
        <fullName evidence="7">S-adenosylmethionine-6-N', N'-adenosyl(rRNA) dimethyltransferase</fullName>
    </alternativeName>
</protein>
<keyword evidence="5 7" id="KW-0949">S-adenosyl-L-methionine</keyword>
<dbReference type="GO" id="GO:0003723">
    <property type="term" value="F:RNA binding"/>
    <property type="evidence" value="ECO:0007669"/>
    <property type="project" value="UniProtKB-UniRule"/>
</dbReference>
<dbReference type="KEGG" id="hms:HMU00380"/>
<evidence type="ECO:0000259" key="9">
    <source>
        <dbReference type="SMART" id="SM00650"/>
    </source>
</evidence>
<proteinExistence type="inferred from homology"/>
<dbReference type="Gene3D" id="3.40.50.150">
    <property type="entry name" value="Vaccinia Virus protein VP39"/>
    <property type="match status" value="1"/>
</dbReference>